<feature type="domain" description="DUF4334" evidence="2">
    <location>
        <begin position="93"/>
        <end position="152"/>
    </location>
</feature>
<feature type="domain" description="GXWXG" evidence="1">
    <location>
        <begin position="26"/>
        <end position="84"/>
    </location>
</feature>
<dbReference type="Proteomes" id="UP000002357">
    <property type="component" value="Chromosome"/>
</dbReference>
<evidence type="ECO:0008006" key="5">
    <source>
        <dbReference type="Google" id="ProtNLM"/>
    </source>
</evidence>
<dbReference type="InterPro" id="IPR025951">
    <property type="entry name" value="GXWXG_dom"/>
</dbReference>
<gene>
    <name evidence="3" type="ORF">SCLAV_5597</name>
</gene>
<evidence type="ECO:0000313" key="4">
    <source>
        <dbReference type="Proteomes" id="UP000002357"/>
    </source>
</evidence>
<evidence type="ECO:0000259" key="2">
    <source>
        <dbReference type="Pfam" id="PF14232"/>
    </source>
</evidence>
<dbReference type="RefSeq" id="WP_003962765.1">
    <property type="nucleotide sequence ID" value="NZ_CM000913.1"/>
</dbReference>
<name>E2Q1N8_STRCL</name>
<reference evidence="3 4" key="1">
    <citation type="journal article" date="2010" name="Genome Biol. Evol.">
        <title>The sequence of a 1.8-mb bacterial linear plasmid reveals a rich evolutionary reservoir of secondary metabolic pathways.</title>
        <authorList>
            <person name="Medema M.H."/>
            <person name="Trefzer A."/>
            <person name="Kovalchuk A."/>
            <person name="van den Berg M."/>
            <person name="Mueller U."/>
            <person name="Heijne W."/>
            <person name="Wu L."/>
            <person name="Alam M.T."/>
            <person name="Ronning C.M."/>
            <person name="Nierman W.C."/>
            <person name="Bovenberg R.A.L."/>
            <person name="Breitling R."/>
            <person name="Takano E."/>
        </authorList>
    </citation>
    <scope>NUCLEOTIDE SEQUENCE [LARGE SCALE GENOMIC DNA]</scope>
    <source>
        <strain evidence="4">ATCC 27064 / DSM 738 / JCM 4710 / NBRC 13307 / NCIMB 12785 / NRRL 3585 / VKM Ac-602</strain>
    </source>
</reference>
<evidence type="ECO:0000259" key="1">
    <source>
        <dbReference type="Pfam" id="PF14231"/>
    </source>
</evidence>
<dbReference type="KEGG" id="sclf:BB341_00565"/>
<dbReference type="EMBL" id="CM000913">
    <property type="protein sequence ID" value="EFG10664.1"/>
    <property type="molecule type" value="Genomic_DNA"/>
</dbReference>
<protein>
    <recommendedName>
        <fullName evidence="5">DUF4334 domain-containing protein</fullName>
    </recommendedName>
</protein>
<dbReference type="STRING" id="1901.BB341_00565"/>
<dbReference type="eggNOG" id="ENOG5031MQX">
    <property type="taxonomic scope" value="Bacteria"/>
</dbReference>
<dbReference type="OrthoDB" id="8905397at2"/>
<dbReference type="GeneID" id="93728015"/>
<evidence type="ECO:0000313" key="3">
    <source>
        <dbReference type="EMBL" id="EFG10664.1"/>
    </source>
</evidence>
<dbReference type="Pfam" id="PF14231">
    <property type="entry name" value="GXWXG"/>
    <property type="match status" value="1"/>
</dbReference>
<dbReference type="AlphaFoldDB" id="E2Q1N8"/>
<accession>E2Q1N8</accession>
<dbReference type="Gene3D" id="2.40.128.580">
    <property type="entry name" value="GXWXG domain"/>
    <property type="match status" value="1"/>
</dbReference>
<proteinExistence type="predicted"/>
<dbReference type="Pfam" id="PF14232">
    <property type="entry name" value="DUF4334"/>
    <property type="match status" value="1"/>
</dbReference>
<dbReference type="InterPro" id="IPR025568">
    <property type="entry name" value="DUF4334"/>
</dbReference>
<keyword evidence="4" id="KW-1185">Reference proteome</keyword>
<sequence length="153" mass="17402">MNPDTARNRFTELEGGDPVDHRRVEAFFDDCGPLDIDDIIGEWRGAPLRTGHKGVAQLDGLDWYGKVFRSRFDITPVACRDASGRLTDRHGYGGAGLWRVEFRGVVSLSLVYDRHPIVDHFRRVDEDTLIGVMDGGPDLLDEGKHFYFSLRRR</sequence>
<organism evidence="3 4">
    <name type="scientific">Streptomyces clavuligerus</name>
    <dbReference type="NCBI Taxonomy" id="1901"/>
    <lineage>
        <taxon>Bacteria</taxon>
        <taxon>Bacillati</taxon>
        <taxon>Actinomycetota</taxon>
        <taxon>Actinomycetes</taxon>
        <taxon>Kitasatosporales</taxon>
        <taxon>Streptomycetaceae</taxon>
        <taxon>Streptomyces</taxon>
    </lineage>
</organism>